<dbReference type="GO" id="GO:0008061">
    <property type="term" value="F:chitin binding"/>
    <property type="evidence" value="ECO:0007669"/>
    <property type="project" value="InterPro"/>
</dbReference>
<dbReference type="EMBL" id="CVRI01000075">
    <property type="protein sequence ID" value="CRL08527.1"/>
    <property type="molecule type" value="Genomic_DNA"/>
</dbReference>
<feature type="domain" description="Chitin-binding type-2" evidence="2">
    <location>
        <begin position="167"/>
        <end position="225"/>
    </location>
</feature>
<evidence type="ECO:0000313" key="3">
    <source>
        <dbReference type="EMBL" id="CRL08527.1"/>
    </source>
</evidence>
<organism evidence="3 4">
    <name type="scientific">Clunio marinus</name>
    <dbReference type="NCBI Taxonomy" id="568069"/>
    <lineage>
        <taxon>Eukaryota</taxon>
        <taxon>Metazoa</taxon>
        <taxon>Ecdysozoa</taxon>
        <taxon>Arthropoda</taxon>
        <taxon>Hexapoda</taxon>
        <taxon>Insecta</taxon>
        <taxon>Pterygota</taxon>
        <taxon>Neoptera</taxon>
        <taxon>Endopterygota</taxon>
        <taxon>Diptera</taxon>
        <taxon>Nematocera</taxon>
        <taxon>Chironomoidea</taxon>
        <taxon>Chironomidae</taxon>
        <taxon>Clunio</taxon>
    </lineage>
</organism>
<dbReference type="Pfam" id="PF01607">
    <property type="entry name" value="CBM_14"/>
    <property type="match status" value="2"/>
</dbReference>
<proteinExistence type="predicted"/>
<evidence type="ECO:0000313" key="4">
    <source>
        <dbReference type="Proteomes" id="UP000183832"/>
    </source>
</evidence>
<evidence type="ECO:0000259" key="2">
    <source>
        <dbReference type="PROSITE" id="PS50940"/>
    </source>
</evidence>
<accession>A0A1J1J811</accession>
<dbReference type="Proteomes" id="UP000183832">
    <property type="component" value="Unassembled WGS sequence"/>
</dbReference>
<feature type="domain" description="Chitin-binding type-2" evidence="2">
    <location>
        <begin position="16"/>
        <end position="67"/>
    </location>
</feature>
<reference evidence="3 4" key="1">
    <citation type="submission" date="2015-04" db="EMBL/GenBank/DDBJ databases">
        <authorList>
            <person name="Syromyatnikov M.Y."/>
            <person name="Popov V.N."/>
        </authorList>
    </citation>
    <scope>NUCLEOTIDE SEQUENCE [LARGE SCALE GENOMIC DNA]</scope>
</reference>
<name>A0A1J1J811_9DIPT</name>
<protein>
    <submittedName>
        <fullName evidence="3">CLUMA_CG021365, isoform A</fullName>
    </submittedName>
</protein>
<gene>
    <name evidence="3" type="ORF">CLUMA_CG021365</name>
</gene>
<dbReference type="OrthoDB" id="6020543at2759"/>
<dbReference type="Gene3D" id="2.170.140.10">
    <property type="entry name" value="Chitin binding domain"/>
    <property type="match status" value="2"/>
</dbReference>
<dbReference type="PROSITE" id="PS50940">
    <property type="entry name" value="CHIT_BIND_II"/>
    <property type="match status" value="3"/>
</dbReference>
<dbReference type="SMART" id="SM00494">
    <property type="entry name" value="ChtBD2"/>
    <property type="match status" value="2"/>
</dbReference>
<feature type="signal peptide" evidence="1">
    <location>
        <begin position="1"/>
        <end position="16"/>
    </location>
</feature>
<dbReference type="InterPro" id="IPR036508">
    <property type="entry name" value="Chitin-bd_dom_sf"/>
</dbReference>
<dbReference type="SUPFAM" id="SSF57625">
    <property type="entry name" value="Invertebrate chitin-binding proteins"/>
    <property type="match status" value="2"/>
</dbReference>
<keyword evidence="1" id="KW-0732">Signal</keyword>
<sequence length="228" mass="26088">MILIVLFLSYFSTSSATFCSSPDENTLYIYPSEYNCSTFIACINSEEFEFECIQAPRFIQWSEKAICMQSCLPVESTPKHTEQTILIGFPADTILYPDIPARSIICPPLRKTKAIIPETCTSYLDCNDGIAIKTECPVGEQFSPTQYECVPEIESDCHHIRQQGLHHIKCRYDKGLIPLYFESDSCPVFKKCANKLAWEVECARDCHWDNDNKICDWADNFECNLLNN</sequence>
<dbReference type="GO" id="GO:0005576">
    <property type="term" value="C:extracellular region"/>
    <property type="evidence" value="ECO:0007669"/>
    <property type="project" value="InterPro"/>
</dbReference>
<feature type="domain" description="Chitin-binding type-2" evidence="2">
    <location>
        <begin position="103"/>
        <end position="159"/>
    </location>
</feature>
<dbReference type="InterPro" id="IPR002557">
    <property type="entry name" value="Chitin-bd_dom"/>
</dbReference>
<keyword evidence="4" id="KW-1185">Reference proteome</keyword>
<feature type="chain" id="PRO_5013334941" evidence="1">
    <location>
        <begin position="17"/>
        <end position="228"/>
    </location>
</feature>
<evidence type="ECO:0000256" key="1">
    <source>
        <dbReference type="SAM" id="SignalP"/>
    </source>
</evidence>
<dbReference type="AlphaFoldDB" id="A0A1J1J811"/>